<feature type="compositionally biased region" description="Basic and acidic residues" evidence="1">
    <location>
        <begin position="88"/>
        <end position="100"/>
    </location>
</feature>
<keyword evidence="3" id="KW-1185">Reference proteome</keyword>
<feature type="non-terminal residue" evidence="2">
    <location>
        <position position="1"/>
    </location>
</feature>
<organism evidence="2 3">
    <name type="scientific">Cherax quadricarinatus</name>
    <name type="common">Australian red claw crayfish</name>
    <dbReference type="NCBI Taxonomy" id="27406"/>
    <lineage>
        <taxon>Eukaryota</taxon>
        <taxon>Metazoa</taxon>
        <taxon>Ecdysozoa</taxon>
        <taxon>Arthropoda</taxon>
        <taxon>Crustacea</taxon>
        <taxon>Multicrustacea</taxon>
        <taxon>Malacostraca</taxon>
        <taxon>Eumalacostraca</taxon>
        <taxon>Eucarida</taxon>
        <taxon>Decapoda</taxon>
        <taxon>Pleocyemata</taxon>
        <taxon>Astacidea</taxon>
        <taxon>Parastacoidea</taxon>
        <taxon>Parastacidae</taxon>
        <taxon>Cherax</taxon>
    </lineage>
</organism>
<evidence type="ECO:0000313" key="2">
    <source>
        <dbReference type="EMBL" id="KAK8745294.1"/>
    </source>
</evidence>
<protein>
    <submittedName>
        <fullName evidence="2">Uncharacterized protein</fullName>
    </submittedName>
</protein>
<gene>
    <name evidence="2" type="ORF">OTU49_000120</name>
</gene>
<dbReference type="Proteomes" id="UP001445076">
    <property type="component" value="Unassembled WGS sequence"/>
</dbReference>
<evidence type="ECO:0000256" key="1">
    <source>
        <dbReference type="SAM" id="MobiDB-lite"/>
    </source>
</evidence>
<reference evidence="2 3" key="1">
    <citation type="journal article" date="2024" name="BMC Genomics">
        <title>Genome assembly of redclaw crayfish (Cherax quadricarinatus) provides insights into its immune adaptation and hypoxia tolerance.</title>
        <authorList>
            <person name="Liu Z."/>
            <person name="Zheng J."/>
            <person name="Li H."/>
            <person name="Fang K."/>
            <person name="Wang S."/>
            <person name="He J."/>
            <person name="Zhou D."/>
            <person name="Weng S."/>
            <person name="Chi M."/>
            <person name="Gu Z."/>
            <person name="He J."/>
            <person name="Li F."/>
            <person name="Wang M."/>
        </authorList>
    </citation>
    <scope>NUCLEOTIDE SEQUENCE [LARGE SCALE GENOMIC DNA]</scope>
    <source>
        <strain evidence="2">ZL_2023a</strain>
    </source>
</reference>
<feature type="region of interest" description="Disordered" evidence="1">
    <location>
        <begin position="84"/>
        <end position="114"/>
    </location>
</feature>
<dbReference type="AlphaFoldDB" id="A0AAW0XZX5"/>
<evidence type="ECO:0000313" key="3">
    <source>
        <dbReference type="Proteomes" id="UP001445076"/>
    </source>
</evidence>
<feature type="non-terminal residue" evidence="2">
    <location>
        <position position="114"/>
    </location>
</feature>
<accession>A0AAW0XZX5</accession>
<sequence length="114" mass="12811">SPGLLHDTVPAVTAGRRDRWRRTLRKAQRVLKLLYSALKLPVVCLQQSDLAVSKSLFKIFSEVIKGEPMHESAKCTLSLRMASATKEATPEEKAEAEQLKNEGNQLMKDDKFTE</sequence>
<proteinExistence type="predicted"/>
<dbReference type="EMBL" id="JARKIK010000019">
    <property type="protein sequence ID" value="KAK8745294.1"/>
    <property type="molecule type" value="Genomic_DNA"/>
</dbReference>
<comment type="caution">
    <text evidence="2">The sequence shown here is derived from an EMBL/GenBank/DDBJ whole genome shotgun (WGS) entry which is preliminary data.</text>
</comment>
<name>A0AAW0XZX5_CHEQU</name>